<evidence type="ECO:0000256" key="1">
    <source>
        <dbReference type="SAM" id="MobiDB-lite"/>
    </source>
</evidence>
<name>A0A662ZJV1_9GAMM</name>
<evidence type="ECO:0000313" key="3">
    <source>
        <dbReference type="EMBL" id="SFP53661.1"/>
    </source>
</evidence>
<keyword evidence="2" id="KW-0472">Membrane</keyword>
<gene>
    <name evidence="3" type="ORF">SAMN02910344_01653</name>
</gene>
<accession>A0A662ZJV1</accession>
<evidence type="ECO:0000256" key="2">
    <source>
        <dbReference type="SAM" id="Phobius"/>
    </source>
</evidence>
<dbReference type="Proteomes" id="UP000243745">
    <property type="component" value="Unassembled WGS sequence"/>
</dbReference>
<feature type="transmembrane region" description="Helical" evidence="2">
    <location>
        <begin position="26"/>
        <end position="46"/>
    </location>
</feature>
<feature type="region of interest" description="Disordered" evidence="1">
    <location>
        <begin position="68"/>
        <end position="105"/>
    </location>
</feature>
<dbReference type="EMBL" id="FOXF01000034">
    <property type="protein sequence ID" value="SFP53661.1"/>
    <property type="molecule type" value="Genomic_DNA"/>
</dbReference>
<protein>
    <submittedName>
        <fullName evidence="3">Uncharacterized protein</fullName>
    </submittedName>
</protein>
<feature type="compositionally biased region" description="Basic and acidic residues" evidence="1">
    <location>
        <begin position="81"/>
        <end position="91"/>
    </location>
</feature>
<sequence length="105" mass="11695">MTNGFYSKKGFSRQHGFLEFYRNHKAVSIAVFALILVVGPWIIHVINNPEEYAASVARAKARHELEVKNRTSATPVTKTEPAARKAAKGDEVSVTDTEVPEVRKD</sequence>
<dbReference type="RefSeq" id="WP_093142732.1">
    <property type="nucleotide sequence ID" value="NZ_FOXF01000034.1"/>
</dbReference>
<evidence type="ECO:0000313" key="4">
    <source>
        <dbReference type="Proteomes" id="UP000243745"/>
    </source>
</evidence>
<reference evidence="3 4" key="1">
    <citation type="submission" date="2016-10" db="EMBL/GenBank/DDBJ databases">
        <authorList>
            <person name="Varghese N."/>
            <person name="Submissions S."/>
        </authorList>
    </citation>
    <scope>NUCLEOTIDE SEQUENCE [LARGE SCALE GENOMIC DNA]</scope>
    <source>
        <strain evidence="3 4">DSM 1361</strain>
    </source>
</reference>
<keyword evidence="4" id="KW-1185">Reference proteome</keyword>
<keyword evidence="2" id="KW-0812">Transmembrane</keyword>
<proteinExistence type="predicted"/>
<keyword evidence="2" id="KW-1133">Transmembrane helix</keyword>
<organism evidence="3 4">
    <name type="scientific">Ruminobacter amylophilus</name>
    <dbReference type="NCBI Taxonomy" id="867"/>
    <lineage>
        <taxon>Bacteria</taxon>
        <taxon>Pseudomonadati</taxon>
        <taxon>Pseudomonadota</taxon>
        <taxon>Gammaproteobacteria</taxon>
        <taxon>Aeromonadales</taxon>
        <taxon>Succinivibrionaceae</taxon>
        <taxon>Ruminobacter</taxon>
    </lineage>
</organism>
<dbReference type="AlphaFoldDB" id="A0A662ZJV1"/>